<evidence type="ECO:0008006" key="4">
    <source>
        <dbReference type="Google" id="ProtNLM"/>
    </source>
</evidence>
<reference evidence="2 3" key="1">
    <citation type="submission" date="2024-04" db="EMBL/GenBank/DDBJ databases">
        <title>Novel species of the genus Ideonella isolated from streams.</title>
        <authorList>
            <person name="Lu H."/>
        </authorList>
    </citation>
    <scope>NUCLEOTIDE SEQUENCE [LARGE SCALE GENOMIC DNA]</scope>
    <source>
        <strain evidence="2 3">DXS22W</strain>
    </source>
</reference>
<gene>
    <name evidence="2" type="ORF">AACH10_08520</name>
</gene>
<sequence length="423" mass="42273">MSSPALRRADAALAAGRVLAWALLIGGWLALAALGRHWLPLQAGGLLLPALWLLGTAVALAGLGRWRLTRRGQALALVLVGAVSAAASWAAASTGAHPVGLAAPIALTALPHWAAASLLALAWSALLALAATTVHGLRQARAEAGAQAGGAAGHRPAPPPLAAAGGTLLAAALLADAAGADPAVTLARIAWSLPLAGVALAGLAALAGRAATPCRSGLFDCAWPVLRLAALRDPAQWASQAAAFAMLPMMAALPWMAAWCSTGNGTPAEQAASTAAQHLAAMLLPALPWPGLRPLPAARLRQAVAALLLLGGLALAWPGREGLAGAALLHGLAWGLAWRLRLAGDAGAAPSKAPSAARTLALSALALLGFGWALETFGSHTLVALHGALALAGAAALWTRTAQEEGGPQAALHRWRTPSSGVR</sequence>
<evidence type="ECO:0000313" key="2">
    <source>
        <dbReference type="EMBL" id="MEK8050281.1"/>
    </source>
</evidence>
<keyword evidence="1" id="KW-1133">Transmembrane helix</keyword>
<dbReference type="Proteomes" id="UP001365405">
    <property type="component" value="Unassembled WGS sequence"/>
</dbReference>
<keyword evidence="1" id="KW-0472">Membrane</keyword>
<name>A0ABU9CH73_9BURK</name>
<organism evidence="2 3">
    <name type="scientific">Pseudaquabacterium inlustre</name>
    <dbReference type="NCBI Taxonomy" id="2984192"/>
    <lineage>
        <taxon>Bacteria</taxon>
        <taxon>Pseudomonadati</taxon>
        <taxon>Pseudomonadota</taxon>
        <taxon>Betaproteobacteria</taxon>
        <taxon>Burkholderiales</taxon>
        <taxon>Sphaerotilaceae</taxon>
        <taxon>Pseudaquabacterium</taxon>
    </lineage>
</organism>
<evidence type="ECO:0000256" key="1">
    <source>
        <dbReference type="SAM" id="Phobius"/>
    </source>
</evidence>
<dbReference type="EMBL" id="JBBUTH010000004">
    <property type="protein sequence ID" value="MEK8050281.1"/>
    <property type="molecule type" value="Genomic_DNA"/>
</dbReference>
<keyword evidence="3" id="KW-1185">Reference proteome</keyword>
<proteinExistence type="predicted"/>
<dbReference type="RefSeq" id="WP_341409965.1">
    <property type="nucleotide sequence ID" value="NZ_JBBUTH010000004.1"/>
</dbReference>
<accession>A0ABU9CH73</accession>
<evidence type="ECO:0000313" key="3">
    <source>
        <dbReference type="Proteomes" id="UP001365405"/>
    </source>
</evidence>
<comment type="caution">
    <text evidence="2">The sequence shown here is derived from an EMBL/GenBank/DDBJ whole genome shotgun (WGS) entry which is preliminary data.</text>
</comment>
<feature type="transmembrane region" description="Helical" evidence="1">
    <location>
        <begin position="112"/>
        <end position="131"/>
    </location>
</feature>
<feature type="transmembrane region" description="Helical" evidence="1">
    <location>
        <begin position="75"/>
        <end position="92"/>
    </location>
</feature>
<feature type="transmembrane region" description="Helical" evidence="1">
    <location>
        <begin position="12"/>
        <end position="34"/>
    </location>
</feature>
<feature type="transmembrane region" description="Helical" evidence="1">
    <location>
        <begin position="46"/>
        <end position="63"/>
    </location>
</feature>
<keyword evidence="1" id="KW-0812">Transmembrane</keyword>
<protein>
    <recommendedName>
        <fullName evidence="4">NnrS family protein</fullName>
    </recommendedName>
</protein>